<protein>
    <submittedName>
        <fullName evidence="2">NADH dehydrogenase subunit 4L</fullName>
    </submittedName>
</protein>
<dbReference type="Gene3D" id="1.10.287.3510">
    <property type="match status" value="1"/>
</dbReference>
<reference evidence="2" key="1">
    <citation type="journal article" date="2018" name="Mol. Biol. Evol.">
        <title>Transoceanic dispersal and plate tectonics shaped global cockroach distributions: evidence from mitochondrial phylogenomics.</title>
        <authorList>
            <person name="Bourguignon T."/>
            <person name="Qian T."/>
            <person name="Ho S.Y.W."/>
            <person name="Juna F."/>
            <person name="Wang Z."/>
            <person name="Arab D.A."/>
            <person name="Cameron S.L."/>
            <person name="Walker J."/>
            <person name="Rentz D."/>
            <person name="Evans T.A."/>
            <person name="Lo N."/>
        </authorList>
    </citation>
    <scope>NUCLEOTIDE SEQUENCE</scope>
</reference>
<feature type="transmembrane region" description="Helical" evidence="1">
    <location>
        <begin position="49"/>
        <end position="76"/>
    </location>
</feature>
<dbReference type="EMBL" id="MG882221">
    <property type="protein sequence ID" value="AVN68183.1"/>
    <property type="molecule type" value="Genomic_DNA"/>
</dbReference>
<evidence type="ECO:0000313" key="2">
    <source>
        <dbReference type="EMBL" id="AVN68183.1"/>
    </source>
</evidence>
<geneLocation type="mitochondrion" evidence="2"/>
<keyword evidence="1" id="KW-1133">Transmembrane helix</keyword>
<keyword evidence="2" id="KW-0496">Mitochondrion</keyword>
<gene>
    <name evidence="2" type="primary">nad4l</name>
</gene>
<accession>A0A2P1H9I0</accession>
<evidence type="ECO:0000256" key="1">
    <source>
        <dbReference type="SAM" id="Phobius"/>
    </source>
</evidence>
<keyword evidence="1" id="KW-0812">Transmembrane</keyword>
<sequence length="92" mass="10652">MILLLYGFLGGLWVFIFNSQYLLITLLGLEFMVLFTYFFLYYYMLIFGFNLFICLIYLTVSVCDGVLGLSLVVIMVRGWGNNCFSSYNLLSC</sequence>
<organism evidence="2">
    <name type="scientific">Nocticola sp. JW1 9/1</name>
    <dbReference type="NCBI Taxonomy" id="2093475"/>
    <lineage>
        <taxon>Eukaryota</taxon>
        <taxon>Metazoa</taxon>
        <taxon>Ecdysozoa</taxon>
        <taxon>Arthropoda</taxon>
        <taxon>Hexapoda</taxon>
        <taxon>Insecta</taxon>
        <taxon>Pterygota</taxon>
        <taxon>Neoptera</taxon>
        <taxon>Polyneoptera</taxon>
        <taxon>Dictyoptera</taxon>
        <taxon>Blattodea</taxon>
        <taxon>Corydioidea</taxon>
        <taxon>Nocticolidae</taxon>
        <taxon>Nocticola</taxon>
    </lineage>
</organism>
<dbReference type="AlphaFoldDB" id="A0A2P1H9I0"/>
<keyword evidence="1" id="KW-0472">Membrane</keyword>
<proteinExistence type="predicted"/>
<name>A0A2P1H9I0_9NEOP</name>